<keyword evidence="2" id="KW-0808">Transferase</keyword>
<evidence type="ECO:0000313" key="3">
    <source>
        <dbReference type="Proteomes" id="UP001197875"/>
    </source>
</evidence>
<comment type="caution">
    <text evidence="2">The sequence shown here is derived from an EMBL/GenBank/DDBJ whole genome shotgun (WGS) entry which is preliminary data.</text>
</comment>
<dbReference type="SUPFAM" id="SSF53448">
    <property type="entry name" value="Nucleotide-diphospho-sugar transferases"/>
    <property type="match status" value="1"/>
</dbReference>
<dbReference type="AlphaFoldDB" id="A0AAE3DQI4"/>
<dbReference type="InterPro" id="IPR029044">
    <property type="entry name" value="Nucleotide-diphossugar_trans"/>
</dbReference>
<dbReference type="InterPro" id="IPR040492">
    <property type="entry name" value="GlfT2_N"/>
</dbReference>
<dbReference type="Pfam" id="PF17994">
    <property type="entry name" value="Glft2_N"/>
    <property type="match status" value="1"/>
</dbReference>
<proteinExistence type="predicted"/>
<gene>
    <name evidence="2" type="ORF">LKD71_02565</name>
</gene>
<dbReference type="Proteomes" id="UP001197875">
    <property type="component" value="Unassembled WGS sequence"/>
</dbReference>
<dbReference type="Gene3D" id="3.90.550.60">
    <property type="match status" value="1"/>
</dbReference>
<dbReference type="GO" id="GO:0016757">
    <property type="term" value="F:glycosyltransferase activity"/>
    <property type="evidence" value="ECO:0007669"/>
    <property type="project" value="UniProtKB-KW"/>
</dbReference>
<protein>
    <submittedName>
        <fullName evidence="2">Glycosyltransferase</fullName>
        <ecNumber evidence="2">2.4.-.-</ecNumber>
    </submittedName>
</protein>
<evidence type="ECO:0000313" key="2">
    <source>
        <dbReference type="EMBL" id="MCC2188716.1"/>
    </source>
</evidence>
<evidence type="ECO:0000259" key="1">
    <source>
        <dbReference type="Pfam" id="PF17994"/>
    </source>
</evidence>
<dbReference type="EMBL" id="JAJEPR010000003">
    <property type="protein sequence ID" value="MCC2188716.1"/>
    <property type="molecule type" value="Genomic_DNA"/>
</dbReference>
<accession>A0AAE3DQI4</accession>
<keyword evidence="3" id="KW-1185">Reference proteome</keyword>
<keyword evidence="2" id="KW-0328">Glycosyltransferase</keyword>
<organism evidence="2 3">
    <name type="scientific">Fusicatenibacter faecihominis</name>
    <dbReference type="NCBI Taxonomy" id="2881276"/>
    <lineage>
        <taxon>Bacteria</taxon>
        <taxon>Bacillati</taxon>
        <taxon>Bacillota</taxon>
        <taxon>Clostridia</taxon>
        <taxon>Lachnospirales</taxon>
        <taxon>Lachnospiraceae</taxon>
        <taxon>Fusicatenibacter</taxon>
    </lineage>
</organism>
<feature type="domain" description="Galactofuranosyltransferase GlfT2 N-terminal" evidence="1">
    <location>
        <begin position="5"/>
        <end position="131"/>
    </location>
</feature>
<name>A0AAE3DQI4_9FIRM</name>
<reference evidence="2 3" key="1">
    <citation type="submission" date="2021-10" db="EMBL/GenBank/DDBJ databases">
        <title>Anaerobic single-cell dispensing facilitates the cultivation of human gut bacteria.</title>
        <authorList>
            <person name="Afrizal A."/>
        </authorList>
    </citation>
    <scope>NUCLEOTIDE SEQUENCE [LARGE SCALE GENOMIC DNA]</scope>
    <source>
        <strain evidence="2 3">CLA-AA-H277</strain>
    </source>
</reference>
<sequence length="607" mass="71021">MDIKQVLLPEAIDTDELLYYRKDEELVETGKDGSLVFHKGGAADFNTFFNSFSIGKWRKYTVLETVSLSLKLQGSFTVSLKHHVLSKGQVKTKILEEQTILSAEPKVFTFDFGEGQDNGIYSFSVKSNAHGSILWEGKYFEEVRMPVNMNVNIAVDICTFKREEYVERNMNVLKKTILENPDSPLYRHLYVLISDNAKTLDPEKIIGDSPYIQINPNRNVGGVGGFTRGIIEAMKMQSSKDISHVLLMDDDAVIQPHSLEVNYVFLSLLKEEYKDYVMAGSIMRIDEPNVQYELGARWNRGNIVAQRHYLDMRKLKNLLLNEEEEEPAEYTGWWYTCYPLSTLDKNNLPLPLFIHRDDVEYGMRIGNGKFIFMNGLCVWHEAFENKMQGPLEYYDIRNLAIVNAIHHPDYGPREFKKIFTRWVINNIVRYRYNYVDMNFRAVEDFCRGMDWFIQQEAEPLHKEIAAMNYKGQKKEEFYGYKGVKESDFDWKVLSDPEQLAAVKKVKKYFQILTLNGYFLPAKKDKVLVMPPYNNMYKMYRVPEVIYTDANGNCILTKRSAKKMISCFIGLFKMWRFIDKNYDAAKETYAKRYTELTSMNFWRKYLEL</sequence>
<dbReference type="RefSeq" id="WP_227614224.1">
    <property type="nucleotide sequence ID" value="NZ_JAJEPR010000003.1"/>
</dbReference>
<dbReference type="EC" id="2.4.-.-" evidence="2"/>